<reference evidence="1" key="2">
    <citation type="journal article" date="2015" name="Fish Shellfish Immunol.">
        <title>Early steps in the European eel (Anguilla anguilla)-Vibrio vulnificus interaction in the gills: Role of the RtxA13 toxin.</title>
        <authorList>
            <person name="Callol A."/>
            <person name="Pajuelo D."/>
            <person name="Ebbesson L."/>
            <person name="Teles M."/>
            <person name="MacKenzie S."/>
            <person name="Amaro C."/>
        </authorList>
    </citation>
    <scope>NUCLEOTIDE SEQUENCE</scope>
</reference>
<dbReference type="EMBL" id="GBXM01045864">
    <property type="protein sequence ID" value="JAH62713.1"/>
    <property type="molecule type" value="Transcribed_RNA"/>
</dbReference>
<organism evidence="1">
    <name type="scientific">Anguilla anguilla</name>
    <name type="common">European freshwater eel</name>
    <name type="synonym">Muraena anguilla</name>
    <dbReference type="NCBI Taxonomy" id="7936"/>
    <lineage>
        <taxon>Eukaryota</taxon>
        <taxon>Metazoa</taxon>
        <taxon>Chordata</taxon>
        <taxon>Craniata</taxon>
        <taxon>Vertebrata</taxon>
        <taxon>Euteleostomi</taxon>
        <taxon>Actinopterygii</taxon>
        <taxon>Neopterygii</taxon>
        <taxon>Teleostei</taxon>
        <taxon>Anguilliformes</taxon>
        <taxon>Anguillidae</taxon>
        <taxon>Anguilla</taxon>
    </lineage>
</organism>
<proteinExistence type="predicted"/>
<sequence>MGKIQVRWVTRNRIPTGRRVKPYIHDVLELQAAQPNSILKRYRGSHSRVICVCFKIRALR</sequence>
<dbReference type="AlphaFoldDB" id="A0A0E9UCL9"/>
<accession>A0A0E9UCL9</accession>
<reference evidence="1" key="1">
    <citation type="submission" date="2014-11" db="EMBL/GenBank/DDBJ databases">
        <authorList>
            <person name="Amaro Gonzalez C."/>
        </authorList>
    </citation>
    <scope>NUCLEOTIDE SEQUENCE</scope>
</reference>
<evidence type="ECO:0000313" key="1">
    <source>
        <dbReference type="EMBL" id="JAH62713.1"/>
    </source>
</evidence>
<protein>
    <submittedName>
        <fullName evidence="1">Uncharacterized protein</fullName>
    </submittedName>
</protein>
<name>A0A0E9UCL9_ANGAN</name>